<feature type="non-terminal residue" evidence="1">
    <location>
        <position position="30"/>
    </location>
</feature>
<gene>
    <name evidence="1" type="ORF">METZ01_LOCUS262400</name>
</gene>
<proteinExistence type="predicted"/>
<organism evidence="1">
    <name type="scientific">marine metagenome</name>
    <dbReference type="NCBI Taxonomy" id="408172"/>
    <lineage>
        <taxon>unclassified sequences</taxon>
        <taxon>metagenomes</taxon>
        <taxon>ecological metagenomes</taxon>
    </lineage>
</organism>
<dbReference type="AlphaFoldDB" id="A0A382JCD9"/>
<reference evidence="1" key="1">
    <citation type="submission" date="2018-05" db="EMBL/GenBank/DDBJ databases">
        <authorList>
            <person name="Lanie J.A."/>
            <person name="Ng W.-L."/>
            <person name="Kazmierczak K.M."/>
            <person name="Andrzejewski T.M."/>
            <person name="Davidsen T.M."/>
            <person name="Wayne K.J."/>
            <person name="Tettelin H."/>
            <person name="Glass J.I."/>
            <person name="Rusch D."/>
            <person name="Podicherti R."/>
            <person name="Tsui H.-C.T."/>
            <person name="Winkler M.E."/>
        </authorList>
    </citation>
    <scope>NUCLEOTIDE SEQUENCE</scope>
</reference>
<dbReference type="EMBL" id="UINC01073280">
    <property type="protein sequence ID" value="SVC09546.1"/>
    <property type="molecule type" value="Genomic_DNA"/>
</dbReference>
<protein>
    <submittedName>
        <fullName evidence="1">Uncharacterized protein</fullName>
    </submittedName>
</protein>
<name>A0A382JCD9_9ZZZZ</name>
<evidence type="ECO:0000313" key="1">
    <source>
        <dbReference type="EMBL" id="SVC09546.1"/>
    </source>
</evidence>
<accession>A0A382JCD9</accession>
<sequence>MYPSAGSVACLASIDQPSGIDQRVEKMKNA</sequence>